<comment type="caution">
    <text evidence="3">The sequence shown here is derived from an EMBL/GenBank/DDBJ whole genome shotgun (WGS) entry which is preliminary data.</text>
</comment>
<gene>
    <name evidence="3" type="ORF">V9T40_000917</name>
</gene>
<feature type="region of interest" description="Disordered" evidence="1">
    <location>
        <begin position="16"/>
        <end position="45"/>
    </location>
</feature>
<proteinExistence type="predicted"/>
<name>A0AAN9Y270_9HEMI</name>
<reference evidence="3 4" key="1">
    <citation type="submission" date="2024-03" db="EMBL/GenBank/DDBJ databases">
        <title>Adaptation during the transition from Ophiocordyceps entomopathogen to insect associate is accompanied by gene loss and intensified selection.</title>
        <authorList>
            <person name="Ward C.M."/>
            <person name="Onetto C.A."/>
            <person name="Borneman A.R."/>
        </authorList>
    </citation>
    <scope>NUCLEOTIDE SEQUENCE [LARGE SCALE GENOMIC DNA]</scope>
    <source>
        <strain evidence="3">AWRI1</strain>
        <tissue evidence="3">Single Adult Female</tissue>
    </source>
</reference>
<evidence type="ECO:0000256" key="1">
    <source>
        <dbReference type="SAM" id="MobiDB-lite"/>
    </source>
</evidence>
<dbReference type="Proteomes" id="UP001367676">
    <property type="component" value="Unassembled WGS sequence"/>
</dbReference>
<keyword evidence="2" id="KW-0812">Transmembrane</keyword>
<keyword evidence="2" id="KW-1133">Transmembrane helix</keyword>
<keyword evidence="4" id="KW-1185">Reference proteome</keyword>
<dbReference type="AlphaFoldDB" id="A0AAN9Y270"/>
<feature type="transmembrane region" description="Helical" evidence="2">
    <location>
        <begin position="97"/>
        <end position="113"/>
    </location>
</feature>
<evidence type="ECO:0000256" key="2">
    <source>
        <dbReference type="SAM" id="Phobius"/>
    </source>
</evidence>
<keyword evidence="2" id="KW-0472">Membrane</keyword>
<evidence type="ECO:0000313" key="3">
    <source>
        <dbReference type="EMBL" id="KAK7580288.1"/>
    </source>
</evidence>
<sequence length="117" mass="13031">MCAPLQVYLWFGVQQQPQKPSNRNTKSQPALRSMSNTGAAGAGATSTHSLAPVYIYLFINWLFASFSNSHHDSRAPSCTARHDILVNHRPVLLSRRAINFLFFLALWIAVFGLDTVV</sequence>
<dbReference type="EMBL" id="JBBCAQ010000034">
    <property type="protein sequence ID" value="KAK7580288.1"/>
    <property type="molecule type" value="Genomic_DNA"/>
</dbReference>
<protein>
    <submittedName>
        <fullName evidence="3">Uncharacterized protein</fullName>
    </submittedName>
</protein>
<organism evidence="3 4">
    <name type="scientific">Parthenolecanium corni</name>
    <dbReference type="NCBI Taxonomy" id="536013"/>
    <lineage>
        <taxon>Eukaryota</taxon>
        <taxon>Metazoa</taxon>
        <taxon>Ecdysozoa</taxon>
        <taxon>Arthropoda</taxon>
        <taxon>Hexapoda</taxon>
        <taxon>Insecta</taxon>
        <taxon>Pterygota</taxon>
        <taxon>Neoptera</taxon>
        <taxon>Paraneoptera</taxon>
        <taxon>Hemiptera</taxon>
        <taxon>Sternorrhyncha</taxon>
        <taxon>Coccoidea</taxon>
        <taxon>Coccidae</taxon>
        <taxon>Parthenolecanium</taxon>
    </lineage>
</organism>
<evidence type="ECO:0000313" key="4">
    <source>
        <dbReference type="Proteomes" id="UP001367676"/>
    </source>
</evidence>
<feature type="compositionally biased region" description="Polar residues" evidence="1">
    <location>
        <begin position="16"/>
        <end position="37"/>
    </location>
</feature>
<accession>A0AAN9Y270</accession>